<feature type="compositionally biased region" description="Acidic residues" evidence="1">
    <location>
        <begin position="21"/>
        <end position="30"/>
    </location>
</feature>
<evidence type="ECO:0000313" key="2">
    <source>
        <dbReference type="EMBL" id="TWP36379.1"/>
    </source>
</evidence>
<evidence type="ECO:0000256" key="1">
    <source>
        <dbReference type="SAM" id="MobiDB-lite"/>
    </source>
</evidence>
<proteinExistence type="predicted"/>
<name>A0A563E263_9MICO</name>
<evidence type="ECO:0000313" key="3">
    <source>
        <dbReference type="Proteomes" id="UP000320244"/>
    </source>
</evidence>
<gene>
    <name evidence="2" type="ORF">FGL98_10500</name>
</gene>
<dbReference type="EMBL" id="VCQV01000012">
    <property type="protein sequence ID" value="TWP36379.1"/>
    <property type="molecule type" value="Genomic_DNA"/>
</dbReference>
<dbReference type="RefSeq" id="WP_146316713.1">
    <property type="nucleotide sequence ID" value="NZ_VCQV01000012.1"/>
</dbReference>
<reference evidence="2 3" key="1">
    <citation type="submission" date="2019-05" db="EMBL/GenBank/DDBJ databases">
        <authorList>
            <person name="Lee S.D."/>
        </authorList>
    </citation>
    <scope>NUCLEOTIDE SEQUENCE [LARGE SCALE GENOMIC DNA]</scope>
    <source>
        <strain evidence="2 3">C5-26</strain>
    </source>
</reference>
<keyword evidence="3" id="KW-1185">Reference proteome</keyword>
<accession>A0A563E263</accession>
<organism evidence="2 3">
    <name type="scientific">Leekyejoonella antrihumi</name>
    <dbReference type="NCBI Taxonomy" id="1660198"/>
    <lineage>
        <taxon>Bacteria</taxon>
        <taxon>Bacillati</taxon>
        <taxon>Actinomycetota</taxon>
        <taxon>Actinomycetes</taxon>
        <taxon>Micrococcales</taxon>
        <taxon>Dermacoccaceae</taxon>
        <taxon>Leekyejoonella</taxon>
    </lineage>
</organism>
<feature type="region of interest" description="Disordered" evidence="1">
    <location>
        <begin position="18"/>
        <end position="46"/>
    </location>
</feature>
<dbReference type="Proteomes" id="UP000320244">
    <property type="component" value="Unassembled WGS sequence"/>
</dbReference>
<protein>
    <submittedName>
        <fullName evidence="2">Uncharacterized protein</fullName>
    </submittedName>
</protein>
<reference evidence="2 3" key="2">
    <citation type="submission" date="2019-08" db="EMBL/GenBank/DDBJ databases">
        <title>Jejuicoccus antrihumi gen. nov., sp. nov., a new member of the family Dermacoccaceae isolated from a cave.</title>
        <authorList>
            <person name="Schumann P."/>
            <person name="Kim I.S."/>
        </authorList>
    </citation>
    <scope>NUCLEOTIDE SEQUENCE [LARGE SCALE GENOMIC DNA]</scope>
    <source>
        <strain evidence="2 3">C5-26</strain>
    </source>
</reference>
<sequence length="113" mass="11889">MNDVADVVGSAASELEGLAEAVEEEEEDELAGALPDDAAEPEPELLQPATRRAVLTRAADATPSFFVFCKGLLLTIDAAAAHRAGARHLSTERWLGLARTDVLEHRTGGVNGP</sequence>
<comment type="caution">
    <text evidence="2">The sequence shown here is derived from an EMBL/GenBank/DDBJ whole genome shotgun (WGS) entry which is preliminary data.</text>
</comment>
<dbReference type="AlphaFoldDB" id="A0A563E263"/>